<organism evidence="1 2">
    <name type="scientific">Robertmurraya yapensis</name>
    <name type="common">ex Hitch et al 2024</name>
    <dbReference type="NCBI Taxonomy" id="3133160"/>
    <lineage>
        <taxon>Bacteria</taxon>
        <taxon>Bacillati</taxon>
        <taxon>Bacillota</taxon>
        <taxon>Bacilli</taxon>
        <taxon>Bacillales</taxon>
        <taxon>Bacillaceae</taxon>
        <taxon>Robertmurraya</taxon>
    </lineage>
</organism>
<dbReference type="EMBL" id="JBBMEW010000029">
    <property type="protein sequence ID" value="MEQ2529175.1"/>
    <property type="molecule type" value="Genomic_DNA"/>
</dbReference>
<dbReference type="Proteomes" id="UP001439875">
    <property type="component" value="Unassembled WGS sequence"/>
</dbReference>
<evidence type="ECO:0000313" key="2">
    <source>
        <dbReference type="Proteomes" id="UP001439875"/>
    </source>
</evidence>
<protein>
    <submittedName>
        <fullName evidence="1">Uncharacterized protein</fullName>
    </submittedName>
</protein>
<proteinExistence type="predicted"/>
<reference evidence="1" key="1">
    <citation type="submission" date="2024-03" db="EMBL/GenBank/DDBJ databases">
        <title>Human intestinal bacterial collection.</title>
        <authorList>
            <person name="Pauvert C."/>
            <person name="Hitch T.C.A."/>
            <person name="Clavel T."/>
        </authorList>
    </citation>
    <scope>NUCLEOTIDE SEQUENCE</scope>
    <source>
        <strain evidence="1">CLA-AA-H227</strain>
    </source>
</reference>
<evidence type="ECO:0000313" key="1">
    <source>
        <dbReference type="EMBL" id="MEQ2529175.1"/>
    </source>
</evidence>
<keyword evidence="2" id="KW-1185">Reference proteome</keyword>
<gene>
    <name evidence="1" type="ORF">WMO40_21100</name>
</gene>
<name>A0ACC6SGD2_9BACI</name>
<accession>A0ACC6SGD2</accession>
<comment type="caution">
    <text evidence="1">The sequence shown here is derived from an EMBL/GenBank/DDBJ whole genome shotgun (WGS) entry which is preliminary data.</text>
</comment>
<sequence>MLIIEIFLFIPLVFICYLISTGIHESGHGFFVKFTNNKLIELRLGRGRRNEYLFKIGDLEVKKLFFLSGSRALWSFNTWDNFKREGVLISLGGCIANFLTFIVSLPIGLFFRFLSIEIGAYFFLVLAVISAFQMFVNLLPIQGFDGGQVIKYSSNPKEVLIRKQIEFNKYYEEEN</sequence>